<comment type="similarity">
    <text evidence="2">Belongs to the SusD family.</text>
</comment>
<sequence>MKTIKIFLLVGLSMSLINSCSDDFLDTEPLTEKTEPFFFKTQQDAYQALIGCYAAFLDYDNTSYSWWAQYTAAEILSDDGVAGSAQGIGFEADAVDRFDIGVNPSSLNIYKAHYKAAWVAIARMNTLLGKLEEIDWSNIPGGENLTKEQAEGETKVLRAWIYYCLVRRYGNVPLITEQTEDPAKEAQADPSLVYGQILRDLKDASNLLNKGSYSPSTSTGRMSEWAAKALAARVYLFATGYYGKTNQDIPLGVGKGSVDKAALINYITGILSEDDIKGYLSDIISNGGFSLAPNFQTLWVTGTAEEQRIDPNFPDYLGENNPEVIMTMKASYSGNSFNGFSKWIGPRQVQSDSIYGTGWGIGLPFAKGWDLFAEEDTRRGASLLNLQLERGDEGYNLWSTKDQRSFTGFYYKKYIPLNAEPGLQDGTLRGGKGWAGAWYQDYTLIRYADVLLMAAEMGIDAQENLDAVRIRAYGQDYVNANPVIPNYENIMHERHLEFFGEGIRYYDVLRQGVEKAAEILAIPAPGIVVKDGPSIYGSTNIVVDGSNVLKTSGLQQIPWDEIDLSDGLLIQNVGWEK</sequence>
<dbReference type="RefSeq" id="WP_093979680.1">
    <property type="nucleotide sequence ID" value="NZ_CP022515.1"/>
</dbReference>
<dbReference type="Pfam" id="PF07980">
    <property type="entry name" value="SusD_RagB"/>
    <property type="match status" value="1"/>
</dbReference>
<dbReference type="KEGG" id="aalg:AREALGSMS7_04004"/>
<evidence type="ECO:0000256" key="3">
    <source>
        <dbReference type="ARBA" id="ARBA00022729"/>
    </source>
</evidence>
<accession>A0A221V2Q0</accession>
<evidence type="ECO:0000256" key="5">
    <source>
        <dbReference type="ARBA" id="ARBA00023237"/>
    </source>
</evidence>
<dbReference type="eggNOG" id="COG0561">
    <property type="taxonomic scope" value="Bacteria"/>
</dbReference>
<evidence type="ECO:0000256" key="4">
    <source>
        <dbReference type="ARBA" id="ARBA00023136"/>
    </source>
</evidence>
<dbReference type="STRING" id="616991.GCA_000733925_04451"/>
<protein>
    <submittedName>
        <fullName evidence="9">SusD-like protein</fullName>
    </submittedName>
</protein>
<dbReference type="InterPro" id="IPR011990">
    <property type="entry name" value="TPR-like_helical_dom_sf"/>
</dbReference>
<keyword evidence="3 6" id="KW-0732">Signal</keyword>
<evidence type="ECO:0000256" key="2">
    <source>
        <dbReference type="ARBA" id="ARBA00006275"/>
    </source>
</evidence>
<reference evidence="9 10" key="1">
    <citation type="submission" date="2017-07" db="EMBL/GenBank/DDBJ databases">
        <title>Genome Sequence of Arenibacter algicola Strain SMS7 Isolated from a culture of the Diatom Skeletonema marinoi.</title>
        <authorList>
            <person name="Topel M."/>
            <person name="Pinder M.I.M."/>
            <person name="Johansson O.N."/>
            <person name="Kourtchenko O."/>
            <person name="Godhe A."/>
            <person name="Clarke A.K."/>
        </authorList>
    </citation>
    <scope>NUCLEOTIDE SEQUENCE [LARGE SCALE GENOMIC DNA]</scope>
    <source>
        <strain evidence="9 10">SMS7</strain>
    </source>
</reference>
<dbReference type="Gene3D" id="1.25.40.390">
    <property type="match status" value="1"/>
</dbReference>
<evidence type="ECO:0000313" key="9">
    <source>
        <dbReference type="EMBL" id="ASO07411.1"/>
    </source>
</evidence>
<dbReference type="Pfam" id="PF14322">
    <property type="entry name" value="SusD-like_3"/>
    <property type="match status" value="1"/>
</dbReference>
<comment type="subcellular location">
    <subcellularLocation>
        <location evidence="1">Cell outer membrane</location>
    </subcellularLocation>
</comment>
<feature type="domain" description="SusD-like N-terminal" evidence="8">
    <location>
        <begin position="23"/>
        <end position="236"/>
    </location>
</feature>
<name>A0A221V2Q0_9FLAO</name>
<feature type="signal peptide" evidence="6">
    <location>
        <begin position="1"/>
        <end position="20"/>
    </location>
</feature>
<feature type="domain" description="RagB/SusD" evidence="7">
    <location>
        <begin position="404"/>
        <end position="575"/>
    </location>
</feature>
<dbReference type="AlphaFoldDB" id="A0A221V2Q0"/>
<evidence type="ECO:0000256" key="1">
    <source>
        <dbReference type="ARBA" id="ARBA00004442"/>
    </source>
</evidence>
<dbReference type="EMBL" id="CP022515">
    <property type="protein sequence ID" value="ASO07411.1"/>
    <property type="molecule type" value="Genomic_DNA"/>
</dbReference>
<dbReference type="GO" id="GO:0009279">
    <property type="term" value="C:cell outer membrane"/>
    <property type="evidence" value="ECO:0007669"/>
    <property type="project" value="UniProtKB-SubCell"/>
</dbReference>
<keyword evidence="4" id="KW-0472">Membrane</keyword>
<organism evidence="9 10">
    <name type="scientific">Arenibacter algicola</name>
    <dbReference type="NCBI Taxonomy" id="616991"/>
    <lineage>
        <taxon>Bacteria</taxon>
        <taxon>Pseudomonadati</taxon>
        <taxon>Bacteroidota</taxon>
        <taxon>Flavobacteriia</taxon>
        <taxon>Flavobacteriales</taxon>
        <taxon>Flavobacteriaceae</taxon>
        <taxon>Arenibacter</taxon>
    </lineage>
</organism>
<evidence type="ECO:0000256" key="6">
    <source>
        <dbReference type="SAM" id="SignalP"/>
    </source>
</evidence>
<evidence type="ECO:0000313" key="10">
    <source>
        <dbReference type="Proteomes" id="UP000204551"/>
    </source>
</evidence>
<keyword evidence="5" id="KW-0998">Cell outer membrane</keyword>
<proteinExistence type="inferred from homology"/>
<dbReference type="InterPro" id="IPR012944">
    <property type="entry name" value="SusD_RagB_dom"/>
</dbReference>
<dbReference type="InterPro" id="IPR033985">
    <property type="entry name" value="SusD-like_N"/>
</dbReference>
<dbReference type="Proteomes" id="UP000204551">
    <property type="component" value="Chromosome"/>
</dbReference>
<feature type="chain" id="PRO_5012510686" evidence="6">
    <location>
        <begin position="21"/>
        <end position="577"/>
    </location>
</feature>
<evidence type="ECO:0000259" key="8">
    <source>
        <dbReference type="Pfam" id="PF14322"/>
    </source>
</evidence>
<gene>
    <name evidence="9" type="ORF">AREALGSMS7_04004</name>
</gene>
<evidence type="ECO:0000259" key="7">
    <source>
        <dbReference type="Pfam" id="PF07980"/>
    </source>
</evidence>
<dbReference type="SUPFAM" id="SSF48452">
    <property type="entry name" value="TPR-like"/>
    <property type="match status" value="1"/>
</dbReference>